<reference evidence="3 4" key="1">
    <citation type="submission" date="2009-08" db="EMBL/GenBank/DDBJ databases">
        <authorList>
            <person name="Muzny D."/>
            <person name="Qin X."/>
            <person name="Deng J."/>
            <person name="Jiang H."/>
            <person name="Liu Y."/>
            <person name="Qu J."/>
            <person name="Song X.-Z."/>
            <person name="Zhang L."/>
            <person name="Thornton R."/>
            <person name="Coyle M."/>
            <person name="Francisco L."/>
            <person name="Jackson L."/>
            <person name="Javaid M."/>
            <person name="Korchina V."/>
            <person name="Kovar C."/>
            <person name="Mata R."/>
            <person name="Mathew T."/>
            <person name="Ngo R."/>
            <person name="Nguyen L."/>
            <person name="Nguyen N."/>
            <person name="Okwuonu G."/>
            <person name="Ongeri F."/>
            <person name="Pham C."/>
            <person name="Simmons D."/>
            <person name="Wilczek-Boney K."/>
            <person name="Hale W."/>
            <person name="Jakkamsetti A."/>
            <person name="Pham P."/>
            <person name="Ruth R."/>
            <person name="San Lucas F."/>
            <person name="Warren J."/>
            <person name="Zhang J."/>
            <person name="Zhao Z."/>
            <person name="Zhou C."/>
            <person name="Zhu D."/>
            <person name="Lee S."/>
            <person name="Bess C."/>
            <person name="Blankenburg K."/>
            <person name="Forbes L."/>
            <person name="Fu Q."/>
            <person name="Gubbala S."/>
            <person name="Hirani K."/>
            <person name="Jayaseelan J.C."/>
            <person name="Lara F."/>
            <person name="Munidasa M."/>
            <person name="Palculict T."/>
            <person name="Patil S."/>
            <person name="Pu L.-L."/>
            <person name="Saada N."/>
            <person name="Tang L."/>
            <person name="Weissenberger G."/>
            <person name="Zhu Y."/>
            <person name="Hemphill L."/>
            <person name="Shang Y."/>
            <person name="Youmans B."/>
            <person name="Ayvaz T."/>
            <person name="Ross M."/>
            <person name="Santibanez J."/>
            <person name="Aqrawi P."/>
            <person name="Gross S."/>
            <person name="Joshi V."/>
            <person name="Fowler G."/>
            <person name="Nazareth L."/>
            <person name="Reid J."/>
            <person name="Worley K."/>
            <person name="Petrosino J."/>
            <person name="Highlander S."/>
            <person name="Gibbs R."/>
        </authorList>
    </citation>
    <scope>NUCLEOTIDE SEQUENCE [LARGE SCALE GENOMIC DNA]</scope>
    <source>
        <strain evidence="3 4">ATCC 49175</strain>
    </source>
</reference>
<keyword evidence="4" id="KW-1185">Reference proteome</keyword>
<dbReference type="Gene3D" id="3.40.50.150">
    <property type="entry name" value="Vaccinia Virus protein VP39"/>
    <property type="match status" value="1"/>
</dbReference>
<dbReference type="Gene3D" id="2.60.120.10">
    <property type="entry name" value="Jelly Rolls"/>
    <property type="match status" value="1"/>
</dbReference>
<gene>
    <name evidence="3" type="primary">tehB</name>
    <name evidence="3" type="ORF">HMPREF0444_1240</name>
</gene>
<dbReference type="InterPro" id="IPR029063">
    <property type="entry name" value="SAM-dependent_MTases_sf"/>
</dbReference>
<dbReference type="InterPro" id="IPR015985">
    <property type="entry name" value="TehB-like_dom"/>
</dbReference>
<accession>C8NH45</accession>
<evidence type="ECO:0000259" key="2">
    <source>
        <dbReference type="Pfam" id="PF09313"/>
    </source>
</evidence>
<dbReference type="AlphaFoldDB" id="C8NH45"/>
<organism evidence="3 4">
    <name type="scientific">Granulicatella adiacens ATCC 49175</name>
    <dbReference type="NCBI Taxonomy" id="638301"/>
    <lineage>
        <taxon>Bacteria</taxon>
        <taxon>Bacillati</taxon>
        <taxon>Bacillota</taxon>
        <taxon>Bacilli</taxon>
        <taxon>Lactobacillales</taxon>
        <taxon>Carnobacteriaceae</taxon>
        <taxon>Granulicatella</taxon>
    </lineage>
</organism>
<dbReference type="InterPro" id="IPR015392">
    <property type="entry name" value="TehB/YeaR-like_dom"/>
</dbReference>
<feature type="domain" description="Tellurite resistance methyltransferase TehB-like" evidence="1">
    <location>
        <begin position="91"/>
        <end position="283"/>
    </location>
</feature>
<evidence type="ECO:0000313" key="3">
    <source>
        <dbReference type="EMBL" id="EEW37022.1"/>
    </source>
</evidence>
<dbReference type="PIRSF" id="PIRSF005215">
    <property type="entry name" value="TehB"/>
    <property type="match status" value="1"/>
</dbReference>
<sequence>MSLDLIPYKTMPIWTASTLPAPFQKMHNTKVGTWARLTILEGALTFYELDGEGNVLSEHLFTKESDIPFVEPQAWHRVSPASDDLRCYLTFYCTPEDYFSKKYDLTRTHSEVIEAAPKFEKGPILDLGSGQGRNSLYLAKKGFEVTALDIQTMSLAHLQQIAEEEGLAIHVEPYNIESADIPGGLYNAIISTVVLMFLNPDSIPDVIENMQSHTAPGGYNLIVAAMSTEDAPCPVNFPKTFATGELKEYYKDWTFHKYNEDFGQLHKLDEHGNRIRMRFVTILAQKPK</sequence>
<dbReference type="HOGENOM" id="CLU_084458_0_0_9"/>
<dbReference type="GO" id="GO:0046690">
    <property type="term" value="P:response to tellurium ion"/>
    <property type="evidence" value="ECO:0007669"/>
    <property type="project" value="InterPro"/>
</dbReference>
<dbReference type="CDD" id="cd02440">
    <property type="entry name" value="AdoMet_MTases"/>
    <property type="match status" value="1"/>
</dbReference>
<protein>
    <submittedName>
        <fullName evidence="3">Tellurite resistance protein TehB</fullName>
    </submittedName>
</protein>
<dbReference type="GeneID" id="78411990"/>
<dbReference type="NCBIfam" id="NF008405">
    <property type="entry name" value="PRK11207.1"/>
    <property type="match status" value="1"/>
</dbReference>
<dbReference type="RefSeq" id="WP_005607516.1">
    <property type="nucleotide sequence ID" value="NZ_CP102283.1"/>
</dbReference>
<evidence type="ECO:0000313" key="4">
    <source>
        <dbReference type="Proteomes" id="UP000005926"/>
    </source>
</evidence>
<dbReference type="NCBIfam" id="NF008992">
    <property type="entry name" value="PRK12335.1"/>
    <property type="match status" value="1"/>
</dbReference>
<dbReference type="SUPFAM" id="SSF53335">
    <property type="entry name" value="S-adenosyl-L-methionine-dependent methyltransferases"/>
    <property type="match status" value="1"/>
</dbReference>
<dbReference type="Pfam" id="PF03848">
    <property type="entry name" value="TehB"/>
    <property type="match status" value="1"/>
</dbReference>
<dbReference type="SUPFAM" id="SSF51197">
    <property type="entry name" value="Clavaminate synthase-like"/>
    <property type="match status" value="1"/>
</dbReference>
<dbReference type="Proteomes" id="UP000005926">
    <property type="component" value="Unassembled WGS sequence"/>
</dbReference>
<name>C8NH45_9LACT</name>
<dbReference type="PANTHER" id="PTHR43861">
    <property type="entry name" value="TRANS-ACONITATE 2-METHYLTRANSFERASE-RELATED"/>
    <property type="match status" value="1"/>
</dbReference>
<evidence type="ECO:0000259" key="1">
    <source>
        <dbReference type="Pfam" id="PF03848"/>
    </source>
</evidence>
<dbReference type="InterPro" id="IPR014710">
    <property type="entry name" value="RmlC-like_jellyroll"/>
</dbReference>
<dbReference type="InterPro" id="IPR014431">
    <property type="entry name" value="Tellurite-R_TehB-2"/>
</dbReference>
<dbReference type="InterPro" id="IPR004537">
    <property type="entry name" value="Tellurite-R_MeTrfase_TehB"/>
</dbReference>
<dbReference type="eggNOG" id="COG0500">
    <property type="taxonomic scope" value="Bacteria"/>
</dbReference>
<dbReference type="EMBL" id="ACKZ01000020">
    <property type="protein sequence ID" value="EEW37022.1"/>
    <property type="molecule type" value="Genomic_DNA"/>
</dbReference>
<comment type="caution">
    <text evidence="3">The sequence shown here is derived from an EMBL/GenBank/DDBJ whole genome shotgun (WGS) entry which is preliminary data.</text>
</comment>
<dbReference type="NCBIfam" id="TIGR00477">
    <property type="entry name" value="tehB"/>
    <property type="match status" value="1"/>
</dbReference>
<feature type="domain" description="TehB/YeaR-like" evidence="2">
    <location>
        <begin position="9"/>
        <end position="89"/>
    </location>
</feature>
<dbReference type="GO" id="GO:0005737">
    <property type="term" value="C:cytoplasm"/>
    <property type="evidence" value="ECO:0007669"/>
    <property type="project" value="InterPro"/>
</dbReference>
<proteinExistence type="predicted"/>
<dbReference type="GO" id="GO:0008757">
    <property type="term" value="F:S-adenosylmethionine-dependent methyltransferase activity"/>
    <property type="evidence" value="ECO:0007669"/>
    <property type="project" value="InterPro"/>
</dbReference>
<dbReference type="eggNOG" id="COG3615">
    <property type="taxonomic scope" value="Bacteria"/>
</dbReference>
<dbReference type="Pfam" id="PF09313">
    <property type="entry name" value="TehB-like"/>
    <property type="match status" value="1"/>
</dbReference>